<accession>A0AAU7DEQ6</accession>
<dbReference type="EMBL" id="CP121196">
    <property type="protein sequence ID" value="XBH15560.1"/>
    <property type="molecule type" value="Genomic_DNA"/>
</dbReference>
<organism evidence="1">
    <name type="scientific">Telmatobacter sp. DSM 110680</name>
    <dbReference type="NCBI Taxonomy" id="3036704"/>
    <lineage>
        <taxon>Bacteria</taxon>
        <taxon>Pseudomonadati</taxon>
        <taxon>Acidobacteriota</taxon>
        <taxon>Terriglobia</taxon>
        <taxon>Terriglobales</taxon>
        <taxon>Acidobacteriaceae</taxon>
        <taxon>Telmatobacter</taxon>
    </lineage>
</organism>
<gene>
    <name evidence="1" type="ORF">P8935_13375</name>
</gene>
<evidence type="ECO:0000313" key="1">
    <source>
        <dbReference type="EMBL" id="XBH15560.1"/>
    </source>
</evidence>
<reference evidence="1" key="1">
    <citation type="submission" date="2023-03" db="EMBL/GenBank/DDBJ databases">
        <title>Edaphobacter sp.</title>
        <authorList>
            <person name="Huber K.J."/>
            <person name="Papendorf J."/>
            <person name="Pilke C."/>
            <person name="Bunk B."/>
            <person name="Sproeer C."/>
            <person name="Pester M."/>
        </authorList>
    </citation>
    <scope>NUCLEOTIDE SEQUENCE</scope>
    <source>
        <strain evidence="1">DSM 110680</strain>
    </source>
</reference>
<protein>
    <submittedName>
        <fullName evidence="1">Uncharacterized protein</fullName>
    </submittedName>
</protein>
<name>A0AAU7DEQ6_9BACT</name>
<sequence length="54" mass="5621">MTHPVSLCSTAINVMHNLSLNAIAGHAVMYPALPAGVIIPAIRISNHIMCAGRA</sequence>
<proteinExistence type="predicted"/>
<dbReference type="RefSeq" id="WP_348260793.1">
    <property type="nucleotide sequence ID" value="NZ_CP121196.1"/>
</dbReference>
<dbReference type="AlphaFoldDB" id="A0AAU7DEQ6"/>